<reference evidence="1 2" key="1">
    <citation type="journal article" date="2024" name="Plant Biotechnol. J.">
        <title>Genome and CRISPR/Cas9 system of a widespread forest tree (Populus alba) in the world.</title>
        <authorList>
            <person name="Liu Y.J."/>
            <person name="Jiang P.F."/>
            <person name="Han X.M."/>
            <person name="Li X.Y."/>
            <person name="Wang H.M."/>
            <person name="Wang Y.J."/>
            <person name="Wang X.X."/>
            <person name="Zeng Q.Y."/>
        </authorList>
    </citation>
    <scope>NUCLEOTIDE SEQUENCE [LARGE SCALE GENOMIC DNA]</scope>
    <source>
        <strain evidence="2">cv. PAL-ZL1</strain>
    </source>
</reference>
<gene>
    <name evidence="1" type="ORF">D5086_022699</name>
</gene>
<name>A0ACC4BGQ4_POPAL</name>
<proteinExistence type="predicted"/>
<evidence type="ECO:0000313" key="1">
    <source>
        <dbReference type="EMBL" id="KAL3577416.1"/>
    </source>
</evidence>
<accession>A0ACC4BGQ4</accession>
<comment type="caution">
    <text evidence="1">The sequence shown here is derived from an EMBL/GenBank/DDBJ whole genome shotgun (WGS) entry which is preliminary data.</text>
</comment>
<evidence type="ECO:0000313" key="2">
    <source>
        <dbReference type="Proteomes" id="UP000309997"/>
    </source>
</evidence>
<organism evidence="1 2">
    <name type="scientific">Populus alba</name>
    <name type="common">White poplar</name>
    <dbReference type="NCBI Taxonomy" id="43335"/>
    <lineage>
        <taxon>Eukaryota</taxon>
        <taxon>Viridiplantae</taxon>
        <taxon>Streptophyta</taxon>
        <taxon>Embryophyta</taxon>
        <taxon>Tracheophyta</taxon>
        <taxon>Spermatophyta</taxon>
        <taxon>Magnoliopsida</taxon>
        <taxon>eudicotyledons</taxon>
        <taxon>Gunneridae</taxon>
        <taxon>Pentapetalae</taxon>
        <taxon>rosids</taxon>
        <taxon>fabids</taxon>
        <taxon>Malpighiales</taxon>
        <taxon>Salicaceae</taxon>
        <taxon>Saliceae</taxon>
        <taxon>Populus</taxon>
    </lineage>
</organism>
<keyword evidence="2" id="KW-1185">Reference proteome</keyword>
<sequence>MGSLASNESSHEFEDESLFSPESVIQKMQLGHISDYGSAPGGSKMWKNVVYKSIKTVIFSNKLNVLIAFGPLTILVHILTGHNGLVFFLSLLGIIPLAERLGYATEQLAMYTGPTVGGLLNATFGNATELIIAIYALRNGMIRVVQLSLLGSILSNMLLVLGCAFFCGGLVFYRKEQVFNKASAIVNSGLLLMAVMGLLFPAVLHFTHTEVHYGKSELALSRFSSCIMLGVYAAYLFFQLKSRKDPYVPLSEDDSQNRENEGDNDETPEIGKWESVIWLLIMTAWISVLSEYLVDAIEGTSHAWNIPIAFIGVILLPIVGNAAEHAGAIMFAMKDKLDISLGVAIGSSTQISMFGIPFCVVVGWIMGKPMDLNFQLFETATLFITVIVVAFFLQEGSSNYFKGLMLILCYVIVAASFFVHEDPPPEVKLYIFGNSFPMDDRTEELPLPLLGSFHSANEAEVPLKRTGTIWSATAHVITGVIGAGVLSLAWSIAQLGWIAGPLCMIFFAAITIVSTYLLCDCYRFPDPEHGPIRNRSYMEAVKFYLGEKSQVVCGIFAEESLYGCGIAYTITSAGSIRAIQRSNCYHREGHKASCEYGDTIYMLLFGAVQILMSQIPDFHNMEWLSVIAAIMSFTYSFIGFGLGVAQVIENGTIKGSIAGVSAATTASKLWLAFEALGDIAFAYPYSIILLEIQDTLKSPPPENKTMKKASMISIFITTFFYLCCGCFGYAAFGNDTPGNLLTGFGFFEPYWLIDLANACIVLHLVGGYQIYSQPVFAFVEGWSSRKFPSSGFVNNFHSFKLPLIPPLHINLFRLCFRTVYVASTTVIAMAFPYFNQVLGVLGALNFWPLAIYFPVEMYFVQKKIGAWTRKWIVLRTFSFVCLLITIAGLLGSIEGLVSAKLG</sequence>
<dbReference type="EMBL" id="RCHU02000011">
    <property type="protein sequence ID" value="KAL3577416.1"/>
    <property type="molecule type" value="Genomic_DNA"/>
</dbReference>
<protein>
    <submittedName>
        <fullName evidence="1">Uncharacterized protein</fullName>
    </submittedName>
</protein>
<dbReference type="Proteomes" id="UP000309997">
    <property type="component" value="Unassembled WGS sequence"/>
</dbReference>